<evidence type="ECO:0000256" key="4">
    <source>
        <dbReference type="ARBA" id="ARBA00023329"/>
    </source>
</evidence>
<dbReference type="GeneID" id="101503718"/>
<evidence type="ECO:0000313" key="7">
    <source>
        <dbReference type="Proteomes" id="UP000087171"/>
    </source>
</evidence>
<dbReference type="GO" id="GO:0030125">
    <property type="term" value="C:clathrin vesicle coat"/>
    <property type="evidence" value="ECO:0007669"/>
    <property type="project" value="TreeGrafter"/>
</dbReference>
<dbReference type="PaxDb" id="3827-XP_004495364.1"/>
<organism evidence="7 8">
    <name type="scientific">Cicer arietinum</name>
    <name type="common">Chickpea</name>
    <name type="synonym">Garbanzo</name>
    <dbReference type="NCBI Taxonomy" id="3827"/>
    <lineage>
        <taxon>Eukaryota</taxon>
        <taxon>Viridiplantae</taxon>
        <taxon>Streptophyta</taxon>
        <taxon>Embryophyta</taxon>
        <taxon>Tracheophyta</taxon>
        <taxon>Spermatophyta</taxon>
        <taxon>Magnoliopsida</taxon>
        <taxon>eudicotyledons</taxon>
        <taxon>Gunneridae</taxon>
        <taxon>Pentapetalae</taxon>
        <taxon>rosids</taxon>
        <taxon>fabids</taxon>
        <taxon>Fabales</taxon>
        <taxon>Fabaceae</taxon>
        <taxon>Papilionoideae</taxon>
        <taxon>50 kb inversion clade</taxon>
        <taxon>NPAAA clade</taxon>
        <taxon>Hologalegina</taxon>
        <taxon>IRL clade</taxon>
        <taxon>Cicereae</taxon>
        <taxon>Cicer</taxon>
    </lineage>
</organism>
<dbReference type="GO" id="GO:0005768">
    <property type="term" value="C:endosome"/>
    <property type="evidence" value="ECO:0007669"/>
    <property type="project" value="TreeGrafter"/>
</dbReference>
<feature type="region of interest" description="Disordered" evidence="5">
    <location>
        <begin position="197"/>
        <end position="218"/>
    </location>
</feature>
<dbReference type="PROSITE" id="PS50942">
    <property type="entry name" value="ENTH"/>
    <property type="match status" value="1"/>
</dbReference>
<evidence type="ECO:0000256" key="1">
    <source>
        <dbReference type="ARBA" id="ARBA00004132"/>
    </source>
</evidence>
<dbReference type="AlphaFoldDB" id="A0A1S2XXV3"/>
<evidence type="ECO:0000256" key="2">
    <source>
        <dbReference type="ARBA" id="ARBA00004555"/>
    </source>
</evidence>
<dbReference type="OrthoDB" id="4033880at2759"/>
<dbReference type="Proteomes" id="UP000087171">
    <property type="component" value="Chromosome Ca4"/>
</dbReference>
<dbReference type="Gene3D" id="1.25.40.90">
    <property type="match status" value="1"/>
</dbReference>
<keyword evidence="4" id="KW-0968">Cytoplasmic vesicle</keyword>
<dbReference type="Pfam" id="PF01417">
    <property type="entry name" value="ENTH"/>
    <property type="match status" value="1"/>
</dbReference>
<dbReference type="InterPro" id="IPR008942">
    <property type="entry name" value="ENTH_VHS"/>
</dbReference>
<dbReference type="GO" id="GO:0006897">
    <property type="term" value="P:endocytosis"/>
    <property type="evidence" value="ECO:0007669"/>
    <property type="project" value="TreeGrafter"/>
</dbReference>
<accession>A0A1S2XXV3</accession>
<gene>
    <name evidence="8" type="primary">LOC101503718</name>
</gene>
<dbReference type="GO" id="GO:0005886">
    <property type="term" value="C:plasma membrane"/>
    <property type="evidence" value="ECO:0007669"/>
    <property type="project" value="TreeGrafter"/>
</dbReference>
<name>A0A1S2XXV3_CICAR</name>
<dbReference type="SMART" id="SM00273">
    <property type="entry name" value="ENTH"/>
    <property type="match status" value="1"/>
</dbReference>
<evidence type="ECO:0000256" key="5">
    <source>
        <dbReference type="SAM" id="MobiDB-lite"/>
    </source>
</evidence>
<dbReference type="PANTHER" id="PTHR12276">
    <property type="entry name" value="EPSIN/ENT-RELATED"/>
    <property type="match status" value="1"/>
</dbReference>
<dbReference type="GO" id="GO:0030276">
    <property type="term" value="F:clathrin binding"/>
    <property type="evidence" value="ECO:0007669"/>
    <property type="project" value="TreeGrafter"/>
</dbReference>
<keyword evidence="3" id="KW-0333">Golgi apparatus</keyword>
<protein>
    <submittedName>
        <fullName evidence="8">ENTH domain-containing protein C794.11c</fullName>
    </submittedName>
</protein>
<proteinExistence type="predicted"/>
<dbReference type="GO" id="GO:0005543">
    <property type="term" value="F:phospholipid binding"/>
    <property type="evidence" value="ECO:0007669"/>
    <property type="project" value="TreeGrafter"/>
</dbReference>
<comment type="subcellular location">
    <subcellularLocation>
        <location evidence="1">Cytoplasmic vesicle</location>
        <location evidence="1">Clathrin-coated vesicle</location>
    </subcellularLocation>
    <subcellularLocation>
        <location evidence="2">Golgi apparatus</location>
    </subcellularLocation>
</comment>
<evidence type="ECO:0000313" key="8">
    <source>
        <dbReference type="RefSeq" id="XP_004495364.1"/>
    </source>
</evidence>
<dbReference type="eggNOG" id="KOG2056">
    <property type="taxonomic scope" value="Eukaryota"/>
</dbReference>
<reference evidence="8" key="2">
    <citation type="submission" date="2025-08" db="UniProtKB">
        <authorList>
            <consortium name="RefSeq"/>
        </authorList>
    </citation>
    <scope>IDENTIFICATION</scope>
    <source>
        <tissue evidence="8">Etiolated seedlings</tissue>
    </source>
</reference>
<dbReference type="InterPro" id="IPR013809">
    <property type="entry name" value="ENTH"/>
</dbReference>
<dbReference type="STRING" id="3827.A0A1S2XXV3"/>
<feature type="compositionally biased region" description="Low complexity" evidence="5">
    <location>
        <begin position="197"/>
        <end position="212"/>
    </location>
</feature>
<reference evidence="7" key="1">
    <citation type="journal article" date="2013" name="Nat. Biotechnol.">
        <title>Draft genome sequence of chickpea (Cicer arietinum) provides a resource for trait improvement.</title>
        <authorList>
            <person name="Varshney R.K."/>
            <person name="Song C."/>
            <person name="Saxena R.K."/>
            <person name="Azam S."/>
            <person name="Yu S."/>
            <person name="Sharpe A.G."/>
            <person name="Cannon S."/>
            <person name="Baek J."/>
            <person name="Rosen B.D."/>
            <person name="Tar'an B."/>
            <person name="Millan T."/>
            <person name="Zhang X."/>
            <person name="Ramsay L.D."/>
            <person name="Iwata A."/>
            <person name="Wang Y."/>
            <person name="Nelson W."/>
            <person name="Farmer A.D."/>
            <person name="Gaur P.M."/>
            <person name="Soderlund C."/>
            <person name="Penmetsa R.V."/>
            <person name="Xu C."/>
            <person name="Bharti A.K."/>
            <person name="He W."/>
            <person name="Winter P."/>
            <person name="Zhao S."/>
            <person name="Hane J.K."/>
            <person name="Carrasquilla-Garcia N."/>
            <person name="Condie J.A."/>
            <person name="Upadhyaya H.D."/>
            <person name="Luo M.C."/>
            <person name="Thudi M."/>
            <person name="Gowda C.L."/>
            <person name="Singh N.P."/>
            <person name="Lichtenzveig J."/>
            <person name="Gali K.K."/>
            <person name="Rubio J."/>
            <person name="Nadarajan N."/>
            <person name="Dolezel J."/>
            <person name="Bansal K.C."/>
            <person name="Xu X."/>
            <person name="Edwards D."/>
            <person name="Zhang G."/>
            <person name="Kahl G."/>
            <person name="Gil J."/>
            <person name="Singh K.B."/>
            <person name="Datta S.K."/>
            <person name="Jackson S.A."/>
            <person name="Wang J."/>
            <person name="Cook D.R."/>
        </authorList>
    </citation>
    <scope>NUCLEOTIDE SEQUENCE [LARGE SCALE GENOMIC DNA]</scope>
    <source>
        <strain evidence="7">cv. CDC Frontier</strain>
    </source>
</reference>
<evidence type="ECO:0000256" key="3">
    <source>
        <dbReference type="ARBA" id="ARBA00023034"/>
    </source>
</evidence>
<sequence length="300" mass="33650">MGSLLLEQIKKQTTNFLQEKYKSARMTFTDVTGAELLAEEATNKDDCSPDAKTMTKIAEASFDIDEYWRIVDVLHRRLYNVDWEQWRQSYKALVLLEFMLTHGPSDFAQEFQCDAEIIEELGNFTHIDDRGFNWGSRMQKLSNEILKLLQGGESLNEARLKALKITNEIQGFGSSVNSNSPSSILSASPLSSEFASPAGSSSSSSFSPTSNDSDNKYIVPQNDLDESHLWDGSTAEEILIDSEDDDEMGKPKGFVSEMCSKIIAGSSAIGSREKIEFRCLSDVGRRATKKRYGRQNSLWF</sequence>
<dbReference type="PANTHER" id="PTHR12276:SF95">
    <property type="entry name" value="ENTH_VHS FAMILY PROTEIN"/>
    <property type="match status" value="1"/>
</dbReference>
<keyword evidence="7" id="KW-1185">Reference proteome</keyword>
<evidence type="ECO:0000259" key="6">
    <source>
        <dbReference type="PROSITE" id="PS50942"/>
    </source>
</evidence>
<feature type="domain" description="ENTH" evidence="6">
    <location>
        <begin position="26"/>
        <end position="159"/>
    </location>
</feature>
<dbReference type="SUPFAM" id="SSF48464">
    <property type="entry name" value="ENTH/VHS domain"/>
    <property type="match status" value="1"/>
</dbReference>
<dbReference type="GO" id="GO:0005794">
    <property type="term" value="C:Golgi apparatus"/>
    <property type="evidence" value="ECO:0007669"/>
    <property type="project" value="UniProtKB-SubCell"/>
</dbReference>
<dbReference type="CDD" id="cd03571">
    <property type="entry name" value="ENTH"/>
    <property type="match status" value="1"/>
</dbReference>
<dbReference type="RefSeq" id="XP_004495364.1">
    <property type="nucleotide sequence ID" value="XM_004495307.3"/>
</dbReference>
<dbReference type="KEGG" id="cam:101503718"/>